<dbReference type="RefSeq" id="WP_220201383.1">
    <property type="nucleotide sequence ID" value="NZ_BNJK01000001.1"/>
</dbReference>
<dbReference type="Pfam" id="PF08020">
    <property type="entry name" value="DUF1706"/>
    <property type="match status" value="1"/>
</dbReference>
<dbReference type="Gene3D" id="1.20.120.450">
    <property type="entry name" value="dinb family like domain"/>
    <property type="match status" value="1"/>
</dbReference>
<dbReference type="Proteomes" id="UP000597444">
    <property type="component" value="Unassembled WGS sequence"/>
</dbReference>
<evidence type="ECO:0000313" key="1">
    <source>
        <dbReference type="EMBL" id="GHO90417.1"/>
    </source>
</evidence>
<dbReference type="AlphaFoldDB" id="A0A8J3IF18"/>
<accession>A0A8J3IF18</accession>
<proteinExistence type="predicted"/>
<sequence>MTLSKAQLVSELKQENANWQALLNDIGEVNMTQPEVAGGWSIKDIVVHLTEWRRRTVKRIQALRNPEVDLTPHWPKELQEDDEINAWFYEANQDRPLADVLSDSREVIEQLIVAVDALSDDNLQDPRLVGLLDEGEQLNGAFFFGHFHDEHEADMQAWLDKVRNKS</sequence>
<name>A0A8J3IF18_9CHLR</name>
<keyword evidence="2" id="KW-1185">Reference proteome</keyword>
<dbReference type="SUPFAM" id="SSF109854">
    <property type="entry name" value="DinB/YfiT-like putative metalloenzymes"/>
    <property type="match status" value="1"/>
</dbReference>
<dbReference type="EMBL" id="BNJK01000001">
    <property type="protein sequence ID" value="GHO90417.1"/>
    <property type="molecule type" value="Genomic_DNA"/>
</dbReference>
<organism evidence="1 2">
    <name type="scientific">Reticulibacter mediterranei</name>
    <dbReference type="NCBI Taxonomy" id="2778369"/>
    <lineage>
        <taxon>Bacteria</taxon>
        <taxon>Bacillati</taxon>
        <taxon>Chloroflexota</taxon>
        <taxon>Ktedonobacteria</taxon>
        <taxon>Ktedonobacterales</taxon>
        <taxon>Reticulibacteraceae</taxon>
        <taxon>Reticulibacter</taxon>
    </lineage>
</organism>
<gene>
    <name evidence="1" type="ORF">KSF_004650</name>
</gene>
<dbReference type="InterPro" id="IPR012550">
    <property type="entry name" value="DUF1706"/>
</dbReference>
<protein>
    <recommendedName>
        <fullName evidence="3">ClbS/DfsB family four-helix bundle protein</fullName>
    </recommendedName>
</protein>
<evidence type="ECO:0000313" key="2">
    <source>
        <dbReference type="Proteomes" id="UP000597444"/>
    </source>
</evidence>
<dbReference type="InterPro" id="IPR034660">
    <property type="entry name" value="DinB/YfiT-like"/>
</dbReference>
<evidence type="ECO:0008006" key="3">
    <source>
        <dbReference type="Google" id="ProtNLM"/>
    </source>
</evidence>
<comment type="caution">
    <text evidence="1">The sequence shown here is derived from an EMBL/GenBank/DDBJ whole genome shotgun (WGS) entry which is preliminary data.</text>
</comment>
<reference evidence="1" key="1">
    <citation type="submission" date="2020-10" db="EMBL/GenBank/DDBJ databases">
        <title>Taxonomic study of unclassified bacteria belonging to the class Ktedonobacteria.</title>
        <authorList>
            <person name="Yabe S."/>
            <person name="Wang C.M."/>
            <person name="Zheng Y."/>
            <person name="Sakai Y."/>
            <person name="Cavaletti L."/>
            <person name="Monciardini P."/>
            <person name="Donadio S."/>
        </authorList>
    </citation>
    <scope>NUCLEOTIDE SEQUENCE</scope>
    <source>
        <strain evidence="1">ID150040</strain>
    </source>
</reference>